<feature type="compositionally biased region" description="Gly residues" evidence="2">
    <location>
        <begin position="20"/>
        <end position="32"/>
    </location>
</feature>
<keyword evidence="3" id="KW-0472">Membrane</keyword>
<reference evidence="6 7" key="1">
    <citation type="submission" date="2024-03" db="EMBL/GenBank/DDBJ databases">
        <title>Draft genome sequence of Pseudonocardia nematodicida JCM 31783.</title>
        <authorList>
            <person name="Butdee W."/>
            <person name="Duangmal K."/>
        </authorList>
    </citation>
    <scope>NUCLEOTIDE SEQUENCE [LARGE SCALE GENOMIC DNA]</scope>
    <source>
        <strain evidence="6 7">JCM 31783</strain>
    </source>
</reference>
<feature type="domain" description="Cell envelope-related transcriptional attenuator" evidence="4">
    <location>
        <begin position="167"/>
        <end position="337"/>
    </location>
</feature>
<dbReference type="InterPro" id="IPR004474">
    <property type="entry name" value="LytR_CpsA_psr"/>
</dbReference>
<dbReference type="Pfam" id="PF03816">
    <property type="entry name" value="LytR_cpsA_psr"/>
    <property type="match status" value="1"/>
</dbReference>
<sequence>MTDRRDPWSRSSSSYSRPGAGRGSSGPGGRPGAGRSSAGARTSASSGRLPAVSGRAAGPWGPETEGPTRTGGHRPQGGAGRRWLHRFRVAVAATSALTVLLTGAVWTLYRDVTGGITTTNVIFGGSSGGDRNILLVGVDSRTDAQGNPLPDEVLAQLRSGAEDGVLNSDTIIVVHVPADGSGATAFSVPRDSEVRIAGLGRNRINAAYPQTKAETASRLVSEGVADHARIEQESSQAGRQALIGAVQDLTGLGIDHYAEVNLLGFYNLTQAVGGVDVCLRAPVQDAFSGADFDAGPQTISGGDALAFVRQRHGLVGGDLSRINRQQVFLAAVANKVLSSGTLADPAKLTALVDVVQQSVVIDSGWDILAFANEASRIAAGDMNFLTIPTGAPKSTDRGDVLSVDPAEVQEFVTRHTEPGPEPDEEPEPPVPAVTADVANGSGTTGLAARVAGVLGENGIATGDVGNAPDRSTSVVRYSQADGDAAARAVADALGGIGVEQSDAVAQGRVQVIIGTDFDGPGRPGDHRRGRALHRLASAGDDSRVRLRSPPHRRPARPGARRGRRPAAAHPLRRRHR</sequence>
<accession>A0ABV1KA12</accession>
<evidence type="ECO:0000259" key="5">
    <source>
        <dbReference type="Pfam" id="PF13399"/>
    </source>
</evidence>
<keyword evidence="7" id="KW-1185">Reference proteome</keyword>
<dbReference type="Gene3D" id="3.30.70.2390">
    <property type="match status" value="1"/>
</dbReference>
<dbReference type="RefSeq" id="WP_349297769.1">
    <property type="nucleotide sequence ID" value="NZ_JBEDNQ010000003.1"/>
</dbReference>
<organism evidence="6 7">
    <name type="scientific">Pseudonocardia nematodicida</name>
    <dbReference type="NCBI Taxonomy" id="1206997"/>
    <lineage>
        <taxon>Bacteria</taxon>
        <taxon>Bacillati</taxon>
        <taxon>Actinomycetota</taxon>
        <taxon>Actinomycetes</taxon>
        <taxon>Pseudonocardiales</taxon>
        <taxon>Pseudonocardiaceae</taxon>
        <taxon>Pseudonocardia</taxon>
    </lineage>
</organism>
<dbReference type="EMBL" id="JBEDNQ010000003">
    <property type="protein sequence ID" value="MEQ3550714.1"/>
    <property type="molecule type" value="Genomic_DNA"/>
</dbReference>
<comment type="caution">
    <text evidence="6">The sequence shown here is derived from an EMBL/GenBank/DDBJ whole genome shotgun (WGS) entry which is preliminary data.</text>
</comment>
<dbReference type="Proteomes" id="UP001494902">
    <property type="component" value="Unassembled WGS sequence"/>
</dbReference>
<evidence type="ECO:0000259" key="4">
    <source>
        <dbReference type="Pfam" id="PF03816"/>
    </source>
</evidence>
<feature type="compositionally biased region" description="Low complexity" evidence="2">
    <location>
        <begin position="33"/>
        <end position="48"/>
    </location>
</feature>
<dbReference type="InterPro" id="IPR027381">
    <property type="entry name" value="LytR/CpsA/Psr_C"/>
</dbReference>
<evidence type="ECO:0000256" key="2">
    <source>
        <dbReference type="SAM" id="MobiDB-lite"/>
    </source>
</evidence>
<feature type="domain" description="LytR/CpsA/Psr regulator C-terminal" evidence="5">
    <location>
        <begin position="433"/>
        <end position="517"/>
    </location>
</feature>
<dbReference type="PANTHER" id="PTHR33392:SF6">
    <property type="entry name" value="POLYISOPRENYL-TEICHOIC ACID--PEPTIDOGLYCAN TEICHOIC ACID TRANSFERASE TAGU"/>
    <property type="match status" value="1"/>
</dbReference>
<dbReference type="NCBIfam" id="TIGR00350">
    <property type="entry name" value="lytR_cpsA_psr"/>
    <property type="match status" value="1"/>
</dbReference>
<proteinExistence type="inferred from homology"/>
<name>A0ABV1KA12_9PSEU</name>
<feature type="transmembrane region" description="Helical" evidence="3">
    <location>
        <begin position="89"/>
        <end position="109"/>
    </location>
</feature>
<feature type="compositionally biased region" description="Low complexity" evidence="2">
    <location>
        <begin position="58"/>
        <end position="70"/>
    </location>
</feature>
<evidence type="ECO:0000256" key="3">
    <source>
        <dbReference type="SAM" id="Phobius"/>
    </source>
</evidence>
<protein>
    <submittedName>
        <fullName evidence="6">LCP family protein</fullName>
    </submittedName>
</protein>
<comment type="similarity">
    <text evidence="1">Belongs to the LytR/CpsA/Psr (LCP) family.</text>
</comment>
<dbReference type="InterPro" id="IPR050922">
    <property type="entry name" value="LytR/CpsA/Psr_CW_biosynth"/>
</dbReference>
<dbReference type="PANTHER" id="PTHR33392">
    <property type="entry name" value="POLYISOPRENYL-TEICHOIC ACID--PEPTIDOGLYCAN TEICHOIC ACID TRANSFERASE TAGU"/>
    <property type="match status" value="1"/>
</dbReference>
<evidence type="ECO:0000313" key="7">
    <source>
        <dbReference type="Proteomes" id="UP001494902"/>
    </source>
</evidence>
<dbReference type="Gene3D" id="3.40.630.190">
    <property type="entry name" value="LCP protein"/>
    <property type="match status" value="1"/>
</dbReference>
<feature type="region of interest" description="Disordered" evidence="2">
    <location>
        <begin position="534"/>
        <end position="576"/>
    </location>
</feature>
<evidence type="ECO:0000256" key="1">
    <source>
        <dbReference type="ARBA" id="ARBA00006068"/>
    </source>
</evidence>
<dbReference type="Pfam" id="PF13399">
    <property type="entry name" value="LytR_C"/>
    <property type="match status" value="1"/>
</dbReference>
<keyword evidence="3" id="KW-1133">Transmembrane helix</keyword>
<feature type="region of interest" description="Disordered" evidence="2">
    <location>
        <begin position="1"/>
        <end position="79"/>
    </location>
</feature>
<feature type="compositionally biased region" description="Basic residues" evidence="2">
    <location>
        <begin position="545"/>
        <end position="576"/>
    </location>
</feature>
<feature type="compositionally biased region" description="Low complexity" evidence="2">
    <location>
        <begin position="9"/>
        <end position="19"/>
    </location>
</feature>
<evidence type="ECO:0000313" key="6">
    <source>
        <dbReference type="EMBL" id="MEQ3550714.1"/>
    </source>
</evidence>
<keyword evidence="3" id="KW-0812">Transmembrane</keyword>
<feature type="region of interest" description="Disordered" evidence="2">
    <location>
        <begin position="413"/>
        <end position="441"/>
    </location>
</feature>
<gene>
    <name evidence="6" type="ORF">WIS52_09550</name>
</gene>